<evidence type="ECO:0000313" key="1">
    <source>
        <dbReference type="EMBL" id="AWY08540.1"/>
    </source>
</evidence>
<sequence length="133" mass="15057">MAKHHTFRLNDMCAILSKRGVFGPQQGEHVIVVGRHPGLNEYTVHYVNGLYGWFKAEDLVLVKHDAHEQLELWEDAYNARCAVADFFDEAAEIEAIDKKLDRVEDGCCSECGIKLDPDIDGPFMCLACEDEEE</sequence>
<organism evidence="1 2">
    <name type="scientific">Erwinia phage vB_EamM_Alexandra</name>
    <dbReference type="NCBI Taxonomy" id="2201424"/>
    <lineage>
        <taxon>Viruses</taxon>
        <taxon>Duplodnaviria</taxon>
        <taxon>Heunggongvirae</taxon>
        <taxon>Uroviricota</taxon>
        <taxon>Caudoviricetes</taxon>
        <taxon>Alexandravirus</taxon>
        <taxon>Alexandravirus alexandra</taxon>
    </lineage>
</organism>
<dbReference type="Proteomes" id="UP000251795">
    <property type="component" value="Segment"/>
</dbReference>
<reference evidence="1 2" key="1">
    <citation type="submission" date="2018-04" db="EMBL/GenBank/DDBJ databases">
        <authorList>
            <person name="Go L.Y."/>
            <person name="Mitchell J.A."/>
        </authorList>
    </citation>
    <scope>NUCLEOTIDE SEQUENCE [LARGE SCALE GENOMIC DNA]</scope>
</reference>
<evidence type="ECO:0000313" key="2">
    <source>
        <dbReference type="Proteomes" id="UP000251795"/>
    </source>
</evidence>
<gene>
    <name evidence="1" type="ORF">Alexandra_284</name>
</gene>
<name>A0A2Z4QE42_9CAUD</name>
<proteinExistence type="predicted"/>
<keyword evidence="2" id="KW-1185">Reference proteome</keyword>
<dbReference type="EMBL" id="MH248138">
    <property type="protein sequence ID" value="AWY08540.1"/>
    <property type="molecule type" value="Genomic_DNA"/>
</dbReference>
<accession>A0A2Z4QE42</accession>
<protein>
    <submittedName>
        <fullName evidence="1">Uncharacterized protein</fullName>
    </submittedName>
</protein>